<keyword evidence="9" id="KW-1185">Reference proteome</keyword>
<proteinExistence type="predicted"/>
<dbReference type="InterPro" id="IPR007829">
    <property type="entry name" value="TM2"/>
</dbReference>
<evidence type="ECO:0000256" key="6">
    <source>
        <dbReference type="SAM" id="Phobius"/>
    </source>
</evidence>
<dbReference type="EMBL" id="CP052757">
    <property type="protein sequence ID" value="QJW37990.1"/>
    <property type="molecule type" value="Genomic_DNA"/>
</dbReference>
<keyword evidence="3 6" id="KW-1133">Transmembrane helix</keyword>
<feature type="transmembrane region" description="Helical" evidence="6">
    <location>
        <begin position="149"/>
        <end position="167"/>
    </location>
</feature>
<protein>
    <submittedName>
        <fullName evidence="8">NINE protein</fullName>
    </submittedName>
</protein>
<feature type="domain" description="TM2" evidence="7">
    <location>
        <begin position="145"/>
        <end position="200"/>
    </location>
</feature>
<dbReference type="Pfam" id="PF05154">
    <property type="entry name" value="TM2"/>
    <property type="match status" value="1"/>
</dbReference>
<feature type="compositionally biased region" description="Low complexity" evidence="5">
    <location>
        <begin position="119"/>
        <end position="136"/>
    </location>
</feature>
<keyword evidence="4 6" id="KW-0472">Membrane</keyword>
<evidence type="ECO:0000256" key="5">
    <source>
        <dbReference type="SAM" id="MobiDB-lite"/>
    </source>
</evidence>
<feature type="compositionally biased region" description="Low complexity" evidence="5">
    <location>
        <begin position="52"/>
        <end position="111"/>
    </location>
</feature>
<organism evidence="8 9">
    <name type="scientific">Cellulosimicrobium protaetiae</name>
    <dbReference type="NCBI Taxonomy" id="2587808"/>
    <lineage>
        <taxon>Bacteria</taxon>
        <taxon>Bacillati</taxon>
        <taxon>Actinomycetota</taxon>
        <taxon>Actinomycetes</taxon>
        <taxon>Micrococcales</taxon>
        <taxon>Promicromonosporaceae</taxon>
        <taxon>Cellulosimicrobium</taxon>
    </lineage>
</organism>
<evidence type="ECO:0000256" key="3">
    <source>
        <dbReference type="ARBA" id="ARBA00022989"/>
    </source>
</evidence>
<accession>A0A6M5UIM0</accession>
<reference evidence="9" key="1">
    <citation type="journal article" date="2022" name="Int. J. Syst. Evol. Microbiol.">
        <title>Cellulosimicrobium protaetiae sp. nov., isolated from the gut of the larva of Protaetia brevitarsis seulensis.</title>
        <authorList>
            <person name="Le Han H."/>
            <person name="Nguyen T.T.H."/>
            <person name="Li Z."/>
            <person name="Shin N.R."/>
            <person name="Kim S.G."/>
        </authorList>
    </citation>
    <scope>NUCLEOTIDE SEQUENCE [LARGE SCALE GENOMIC DNA]</scope>
    <source>
        <strain evidence="9">BI34</strain>
    </source>
</reference>
<evidence type="ECO:0000256" key="1">
    <source>
        <dbReference type="ARBA" id="ARBA00004141"/>
    </source>
</evidence>
<dbReference type="Proteomes" id="UP000451354">
    <property type="component" value="Chromosome"/>
</dbReference>
<gene>
    <name evidence="8" type="ORF">FIC82_019265</name>
</gene>
<evidence type="ECO:0000313" key="9">
    <source>
        <dbReference type="Proteomes" id="UP000451354"/>
    </source>
</evidence>
<evidence type="ECO:0000313" key="8">
    <source>
        <dbReference type="EMBL" id="QJW37990.1"/>
    </source>
</evidence>
<dbReference type="GO" id="GO:0016020">
    <property type="term" value="C:membrane"/>
    <property type="evidence" value="ECO:0007669"/>
    <property type="project" value="UniProtKB-SubCell"/>
</dbReference>
<evidence type="ECO:0000259" key="7">
    <source>
        <dbReference type="Pfam" id="PF05154"/>
    </source>
</evidence>
<dbReference type="KEGG" id="cprt:FIC82_019265"/>
<dbReference type="OrthoDB" id="2004788at2"/>
<name>A0A6M5UIM0_9MICO</name>
<keyword evidence="2 6" id="KW-0812">Transmembrane</keyword>
<feature type="transmembrane region" description="Helical" evidence="6">
    <location>
        <begin position="173"/>
        <end position="198"/>
    </location>
</feature>
<feature type="region of interest" description="Disordered" evidence="5">
    <location>
        <begin position="1"/>
        <end position="139"/>
    </location>
</feature>
<sequence length="222" mass="22844">MPEPDRTTTRSAPVCGARRGAALSENPYQQQPDPAHGSPAPGDPVSGGGATPSGAAPGYDQQQAGYGDAYGQPQQGYGDAYGQQPYGTPGAQAGYGQPQGQAYGADPQQGYGQQGYGQQGYAQPGYPQPGAYGQPGFDPAYDPQAKSRLAAGLLGILVGSLGIHRFYLGYTGIGLTMLLVSVLSFGFAAPVIAIWGLVEGILYLTSKSGYYSVDSTGRPLRA</sequence>
<comment type="subcellular location">
    <subcellularLocation>
        <location evidence="1">Membrane</location>
        <topology evidence="1">Multi-pass membrane protein</topology>
    </subcellularLocation>
</comment>
<evidence type="ECO:0000256" key="2">
    <source>
        <dbReference type="ARBA" id="ARBA00022692"/>
    </source>
</evidence>
<evidence type="ECO:0000256" key="4">
    <source>
        <dbReference type="ARBA" id="ARBA00023136"/>
    </source>
</evidence>
<dbReference type="AlphaFoldDB" id="A0A6M5UIM0"/>